<dbReference type="RefSeq" id="WP_033361904.1">
    <property type="nucleotide sequence ID" value="NZ_CP073767.1"/>
</dbReference>
<keyword evidence="2" id="KW-1185">Reference proteome</keyword>
<proteinExistence type="predicted"/>
<gene>
    <name evidence="1" type="ORF">Daura_24245</name>
</gene>
<accession>A0A9Q9IPR3</accession>
<name>A0A9Q9IPR3_9ACTN</name>
<dbReference type="EMBL" id="CP073767">
    <property type="protein sequence ID" value="UWZ58998.1"/>
    <property type="molecule type" value="Genomic_DNA"/>
</dbReference>
<protein>
    <submittedName>
        <fullName evidence="1">Uncharacterized protein</fullName>
    </submittedName>
</protein>
<organism evidence="1 2">
    <name type="scientific">Dactylosporangium aurantiacum</name>
    <dbReference type="NCBI Taxonomy" id="35754"/>
    <lineage>
        <taxon>Bacteria</taxon>
        <taxon>Bacillati</taxon>
        <taxon>Actinomycetota</taxon>
        <taxon>Actinomycetes</taxon>
        <taxon>Micromonosporales</taxon>
        <taxon>Micromonosporaceae</taxon>
        <taxon>Dactylosporangium</taxon>
    </lineage>
</organism>
<dbReference type="Proteomes" id="UP001058003">
    <property type="component" value="Chromosome"/>
</dbReference>
<evidence type="ECO:0000313" key="1">
    <source>
        <dbReference type="EMBL" id="UWZ58998.1"/>
    </source>
</evidence>
<reference evidence="1" key="1">
    <citation type="submission" date="2021-04" db="EMBL/GenBank/DDBJ databases">
        <title>Dactylosporangium aurantiacum NRRL B-8018 full assembly.</title>
        <authorList>
            <person name="Hartkoorn R.C."/>
            <person name="Beaudoing E."/>
            <person name="Hot D."/>
        </authorList>
    </citation>
    <scope>NUCLEOTIDE SEQUENCE</scope>
    <source>
        <strain evidence="1">NRRL B-8018</strain>
    </source>
</reference>
<dbReference type="AlphaFoldDB" id="A0A9Q9IPR3"/>
<evidence type="ECO:0000313" key="2">
    <source>
        <dbReference type="Proteomes" id="UP001058003"/>
    </source>
</evidence>
<sequence>MTYIVRPGSTLALTAAELLDRHDADPMAGACARCGRPAPCPTAAYARQVLAVTPTPVDVLATTGA</sequence>
<dbReference type="KEGG" id="daur:Daura_24245"/>